<comment type="caution">
    <text evidence="5">The sequence shown here is derived from an EMBL/GenBank/DDBJ whole genome shotgun (WGS) entry which is preliminary data.</text>
</comment>
<dbReference type="Gene3D" id="1.10.10.10">
    <property type="entry name" value="Winged helix-like DNA-binding domain superfamily/Winged helix DNA-binding domain"/>
    <property type="match status" value="1"/>
</dbReference>
<evidence type="ECO:0000259" key="4">
    <source>
        <dbReference type="PROSITE" id="PS50949"/>
    </source>
</evidence>
<dbReference type="EMBL" id="PJNE01000001">
    <property type="protein sequence ID" value="PKW26586.1"/>
    <property type="molecule type" value="Genomic_DNA"/>
</dbReference>
<feature type="domain" description="HTH gntR-type" evidence="4">
    <location>
        <begin position="8"/>
        <end position="75"/>
    </location>
</feature>
<dbReference type="PRINTS" id="PR00035">
    <property type="entry name" value="HTHGNTR"/>
</dbReference>
<keyword evidence="1" id="KW-0805">Transcription regulation</keyword>
<dbReference type="SUPFAM" id="SSF48008">
    <property type="entry name" value="GntR ligand-binding domain-like"/>
    <property type="match status" value="1"/>
</dbReference>
<dbReference type="GO" id="GO:0003677">
    <property type="term" value="F:DNA binding"/>
    <property type="evidence" value="ECO:0007669"/>
    <property type="project" value="UniProtKB-KW"/>
</dbReference>
<dbReference type="Pfam" id="PF00392">
    <property type="entry name" value="GntR"/>
    <property type="match status" value="1"/>
</dbReference>
<organism evidence="5 6">
    <name type="scientific">Phycicoccus duodecadis</name>
    <dbReference type="NCBI Taxonomy" id="173053"/>
    <lineage>
        <taxon>Bacteria</taxon>
        <taxon>Bacillati</taxon>
        <taxon>Actinomycetota</taxon>
        <taxon>Actinomycetes</taxon>
        <taxon>Micrococcales</taxon>
        <taxon>Intrasporangiaceae</taxon>
        <taxon>Phycicoccus</taxon>
    </lineage>
</organism>
<keyword evidence="6" id="KW-1185">Reference proteome</keyword>
<dbReference type="PANTHER" id="PTHR43537:SF5">
    <property type="entry name" value="UXU OPERON TRANSCRIPTIONAL REGULATOR"/>
    <property type="match status" value="1"/>
</dbReference>
<dbReference type="SUPFAM" id="SSF46785">
    <property type="entry name" value="Winged helix' DNA-binding domain"/>
    <property type="match status" value="1"/>
</dbReference>
<dbReference type="OrthoDB" id="9816161at2"/>
<evidence type="ECO:0000313" key="6">
    <source>
        <dbReference type="Proteomes" id="UP000233781"/>
    </source>
</evidence>
<gene>
    <name evidence="5" type="ORF">ATL31_1400</name>
</gene>
<proteinExistence type="predicted"/>
<dbReference type="PANTHER" id="PTHR43537">
    <property type="entry name" value="TRANSCRIPTIONAL REGULATOR, GNTR FAMILY"/>
    <property type="match status" value="1"/>
</dbReference>
<name>A0A2N3YIA6_9MICO</name>
<evidence type="ECO:0000256" key="2">
    <source>
        <dbReference type="ARBA" id="ARBA00023125"/>
    </source>
</evidence>
<dbReference type="AlphaFoldDB" id="A0A2N3YIA6"/>
<dbReference type="InterPro" id="IPR036388">
    <property type="entry name" value="WH-like_DNA-bd_sf"/>
</dbReference>
<dbReference type="SMART" id="SM00895">
    <property type="entry name" value="FCD"/>
    <property type="match status" value="1"/>
</dbReference>
<dbReference type="GO" id="GO:0003700">
    <property type="term" value="F:DNA-binding transcription factor activity"/>
    <property type="evidence" value="ECO:0007669"/>
    <property type="project" value="InterPro"/>
</dbReference>
<evidence type="ECO:0000256" key="3">
    <source>
        <dbReference type="ARBA" id="ARBA00023163"/>
    </source>
</evidence>
<dbReference type="InterPro" id="IPR008920">
    <property type="entry name" value="TF_FadR/GntR_C"/>
</dbReference>
<accession>A0A2N3YIA6</accession>
<keyword evidence="2 5" id="KW-0238">DNA-binding</keyword>
<protein>
    <submittedName>
        <fullName evidence="5">DNA-binding GntR family transcriptional regulator</fullName>
    </submittedName>
</protein>
<evidence type="ECO:0000256" key="1">
    <source>
        <dbReference type="ARBA" id="ARBA00023015"/>
    </source>
</evidence>
<dbReference type="Pfam" id="PF07729">
    <property type="entry name" value="FCD"/>
    <property type="match status" value="1"/>
</dbReference>
<dbReference type="Gene3D" id="1.20.120.530">
    <property type="entry name" value="GntR ligand-binding domain-like"/>
    <property type="match status" value="1"/>
</dbReference>
<dbReference type="SMART" id="SM00345">
    <property type="entry name" value="HTH_GNTR"/>
    <property type="match status" value="1"/>
</dbReference>
<reference evidence="5 6" key="1">
    <citation type="submission" date="2017-12" db="EMBL/GenBank/DDBJ databases">
        <title>Sequencing the genomes of 1000 Actinobacteria strains.</title>
        <authorList>
            <person name="Klenk H.-P."/>
        </authorList>
    </citation>
    <scope>NUCLEOTIDE SEQUENCE [LARGE SCALE GENOMIC DNA]</scope>
    <source>
        <strain evidence="5 6">DSM 12806</strain>
    </source>
</reference>
<dbReference type="CDD" id="cd07377">
    <property type="entry name" value="WHTH_GntR"/>
    <property type="match status" value="1"/>
</dbReference>
<dbReference type="InterPro" id="IPR011711">
    <property type="entry name" value="GntR_C"/>
</dbReference>
<dbReference type="InterPro" id="IPR036390">
    <property type="entry name" value="WH_DNA-bd_sf"/>
</dbReference>
<keyword evidence="3" id="KW-0804">Transcription</keyword>
<dbReference type="Proteomes" id="UP000233781">
    <property type="component" value="Unassembled WGS sequence"/>
</dbReference>
<dbReference type="PROSITE" id="PS50949">
    <property type="entry name" value="HTH_GNTR"/>
    <property type="match status" value="1"/>
</dbReference>
<sequence>MSDMLQHQSLPESVHRVLRRRILNNEIPSGTRLIEASLAAELGVSRATIREAMRRLAGEGLIRITPRRHSEVTRMSPEEADDVCFARYVLEAGVARTIPAAVRRSLAEPMAAALDEMDAAARSQDVEAIVEADGHFHRLIVQASGRSRACELWSSLDGQMGALMRSSIDRQHISLSEVRARHELVRDALLGGTARAVDRALLDHYVNTTHHAVRGETSTR</sequence>
<dbReference type="RefSeq" id="WP_101395128.1">
    <property type="nucleotide sequence ID" value="NZ_PJNE01000001.1"/>
</dbReference>
<evidence type="ECO:0000313" key="5">
    <source>
        <dbReference type="EMBL" id="PKW26586.1"/>
    </source>
</evidence>
<dbReference type="InterPro" id="IPR000524">
    <property type="entry name" value="Tscrpt_reg_HTH_GntR"/>
</dbReference>